<proteinExistence type="predicted"/>
<dbReference type="AlphaFoldDB" id="W4JW93"/>
<reference evidence="2 3" key="1">
    <citation type="journal article" date="2012" name="New Phytol.">
        <title>Insight into trade-off between wood decay and parasitism from the genome of a fungal forest pathogen.</title>
        <authorList>
            <person name="Olson A."/>
            <person name="Aerts A."/>
            <person name="Asiegbu F."/>
            <person name="Belbahri L."/>
            <person name="Bouzid O."/>
            <person name="Broberg A."/>
            <person name="Canback B."/>
            <person name="Coutinho P.M."/>
            <person name="Cullen D."/>
            <person name="Dalman K."/>
            <person name="Deflorio G."/>
            <person name="van Diepen L.T."/>
            <person name="Dunand C."/>
            <person name="Duplessis S."/>
            <person name="Durling M."/>
            <person name="Gonthier P."/>
            <person name="Grimwood J."/>
            <person name="Fossdal C.G."/>
            <person name="Hansson D."/>
            <person name="Henrissat B."/>
            <person name="Hietala A."/>
            <person name="Himmelstrand K."/>
            <person name="Hoffmeister D."/>
            <person name="Hogberg N."/>
            <person name="James T.Y."/>
            <person name="Karlsson M."/>
            <person name="Kohler A."/>
            <person name="Kues U."/>
            <person name="Lee Y.H."/>
            <person name="Lin Y.C."/>
            <person name="Lind M."/>
            <person name="Lindquist E."/>
            <person name="Lombard V."/>
            <person name="Lucas S."/>
            <person name="Lunden K."/>
            <person name="Morin E."/>
            <person name="Murat C."/>
            <person name="Park J."/>
            <person name="Raffaello T."/>
            <person name="Rouze P."/>
            <person name="Salamov A."/>
            <person name="Schmutz J."/>
            <person name="Solheim H."/>
            <person name="Stahlberg J."/>
            <person name="Velez H."/>
            <person name="de Vries R.P."/>
            <person name="Wiebenga A."/>
            <person name="Woodward S."/>
            <person name="Yakovlev I."/>
            <person name="Garbelotto M."/>
            <person name="Martin F."/>
            <person name="Grigoriev I.V."/>
            <person name="Stenlid J."/>
        </authorList>
    </citation>
    <scope>NUCLEOTIDE SEQUENCE [LARGE SCALE GENOMIC DNA]</scope>
    <source>
        <strain evidence="2 3">TC 32-1</strain>
    </source>
</reference>
<organism evidence="2 3">
    <name type="scientific">Heterobasidion irregulare (strain TC 32-1)</name>
    <dbReference type="NCBI Taxonomy" id="747525"/>
    <lineage>
        <taxon>Eukaryota</taxon>
        <taxon>Fungi</taxon>
        <taxon>Dikarya</taxon>
        <taxon>Basidiomycota</taxon>
        <taxon>Agaricomycotina</taxon>
        <taxon>Agaricomycetes</taxon>
        <taxon>Russulales</taxon>
        <taxon>Bondarzewiaceae</taxon>
        <taxon>Heterobasidion</taxon>
        <taxon>Heterobasidion annosum species complex</taxon>
    </lineage>
</organism>
<dbReference type="KEGG" id="hir:HETIRDRAFT_327621"/>
<dbReference type="eggNOG" id="ENOG502RDDK">
    <property type="taxonomic scope" value="Eukaryota"/>
</dbReference>
<protein>
    <submittedName>
        <fullName evidence="2">Uncharacterized protein</fullName>
    </submittedName>
</protein>
<dbReference type="RefSeq" id="XP_009550703.1">
    <property type="nucleotide sequence ID" value="XM_009552408.1"/>
</dbReference>
<dbReference type="HOGENOM" id="CLU_522804_0_0_1"/>
<dbReference type="Proteomes" id="UP000030671">
    <property type="component" value="Unassembled WGS sequence"/>
</dbReference>
<dbReference type="GeneID" id="20671346"/>
<name>W4JW93_HETIT</name>
<sequence>MFYHGRCNLCQNALAGLSVNKGTGNTANKNWIQQLCSNKHCRAVIFHTDPLEDVVAQAIVDGINKDPAMFDMYLPKSPYAHYWRSGPRTNGPSNLQSSNTVQCSTRTATSNDVDLVAGSVNNQAAGPPLNHQAVGLSNNQAGIHAPIGSKGSRESQITALARPRGGIFCARPGCHTKNSRSKGHAECTYLLCKSCCQKAAFAAQANGNERLECAERGHRHKGKNMGRSSTLAPTGTSTSQLPASTSTVSMHLPTTTISSVLPASQSVSAQQINASLTDTQSTIAMVPPASQTAPPTLHAALSTSTASPSASGYAQPISMLWQKTSPEWVAKLHAAADAKDHAAERKQMNLELEAQARQTIMAIIWKENGCLPFGYPVSLKSFPFFRINDHPNILEGILTDGSSAPPSCIEVYNADRDRWDCLPIDQPYQVQAEETLLFRILPNGINGPRLEDCPRLDEEIARVRKSSSHGGKRSQTPFEDDKTSTQNSPKRIRASPVSTTRSQAPILSTNVHSPRTPKHIQ</sequence>
<keyword evidence="3" id="KW-1185">Reference proteome</keyword>
<evidence type="ECO:0000313" key="3">
    <source>
        <dbReference type="Proteomes" id="UP000030671"/>
    </source>
</evidence>
<feature type="compositionally biased region" description="Polar residues" evidence="1">
    <location>
        <begin position="226"/>
        <end position="247"/>
    </location>
</feature>
<feature type="region of interest" description="Disordered" evidence="1">
    <location>
        <begin position="461"/>
        <end position="521"/>
    </location>
</feature>
<feature type="compositionally biased region" description="Basic residues" evidence="1">
    <location>
        <begin position="463"/>
        <end position="472"/>
    </location>
</feature>
<evidence type="ECO:0000256" key="1">
    <source>
        <dbReference type="SAM" id="MobiDB-lite"/>
    </source>
</evidence>
<accession>W4JW93</accession>
<dbReference type="InParanoid" id="W4JW93"/>
<feature type="region of interest" description="Disordered" evidence="1">
    <location>
        <begin position="217"/>
        <end position="247"/>
    </location>
</feature>
<dbReference type="OrthoDB" id="128308at2759"/>
<gene>
    <name evidence="2" type="ORF">HETIRDRAFT_327621</name>
</gene>
<evidence type="ECO:0000313" key="2">
    <source>
        <dbReference type="EMBL" id="ETW77161.1"/>
    </source>
</evidence>
<feature type="compositionally biased region" description="Polar residues" evidence="1">
    <location>
        <begin position="496"/>
        <end position="513"/>
    </location>
</feature>
<dbReference type="EMBL" id="KI925463">
    <property type="protein sequence ID" value="ETW77161.1"/>
    <property type="molecule type" value="Genomic_DNA"/>
</dbReference>